<dbReference type="PANTHER" id="PTHR43827">
    <property type="entry name" value="2,5-DIKETO-D-GLUCONIC ACID REDUCTASE"/>
    <property type="match status" value="1"/>
</dbReference>
<sequence length="132" mass="15249">MDNSSTVPAVVQVESHPYFNNDRLRRWCLHFGIHLTAYSPLASTGPDLDQGIPRPIELPLIKQLASRRGVSPAAIIFRWQTQRRVIVIPKSSTPERIIANIDIFGFDELTKDEMTAIDGLDRNYRCHRWEHW</sequence>
<dbReference type="EMBL" id="CAJPIZ010047671">
    <property type="protein sequence ID" value="CAG2122447.1"/>
    <property type="molecule type" value="Genomic_DNA"/>
</dbReference>
<comment type="similarity">
    <text evidence="1">Belongs to the aldo/keto reductase family.</text>
</comment>
<dbReference type="PANTHER" id="PTHR43827:SF3">
    <property type="entry name" value="NADP-DEPENDENT OXIDOREDUCTASE DOMAIN-CONTAINING PROTEIN"/>
    <property type="match status" value="1"/>
</dbReference>
<dbReference type="Pfam" id="PF00248">
    <property type="entry name" value="Aldo_ket_red"/>
    <property type="match status" value="1"/>
</dbReference>
<reference evidence="5" key="1">
    <citation type="submission" date="2020-11" db="EMBL/GenBank/DDBJ databases">
        <authorList>
            <person name="Tran Van P."/>
        </authorList>
    </citation>
    <scope>NUCLEOTIDE SEQUENCE</scope>
</reference>
<dbReference type="OrthoDB" id="416253at2759"/>
<dbReference type="Proteomes" id="UP000759131">
    <property type="component" value="Unassembled WGS sequence"/>
</dbReference>
<keyword evidence="3" id="KW-0560">Oxidoreductase</keyword>
<proteinExistence type="inferred from homology"/>
<dbReference type="InterPro" id="IPR036812">
    <property type="entry name" value="NAD(P)_OxRdtase_dom_sf"/>
</dbReference>
<evidence type="ECO:0000259" key="4">
    <source>
        <dbReference type="Pfam" id="PF00248"/>
    </source>
</evidence>
<dbReference type="EMBL" id="OC902246">
    <property type="protein sequence ID" value="CAD7649466.1"/>
    <property type="molecule type" value="Genomic_DNA"/>
</dbReference>
<dbReference type="AlphaFoldDB" id="A0A7R9QLP9"/>
<dbReference type="PRINTS" id="PR00069">
    <property type="entry name" value="ALDKETRDTASE"/>
</dbReference>
<protein>
    <recommendedName>
        <fullName evidence="4">NADP-dependent oxidoreductase domain-containing protein</fullName>
    </recommendedName>
</protein>
<evidence type="ECO:0000256" key="2">
    <source>
        <dbReference type="ARBA" id="ARBA00022857"/>
    </source>
</evidence>
<organism evidence="5">
    <name type="scientific">Medioppia subpectinata</name>
    <dbReference type="NCBI Taxonomy" id="1979941"/>
    <lineage>
        <taxon>Eukaryota</taxon>
        <taxon>Metazoa</taxon>
        <taxon>Ecdysozoa</taxon>
        <taxon>Arthropoda</taxon>
        <taxon>Chelicerata</taxon>
        <taxon>Arachnida</taxon>
        <taxon>Acari</taxon>
        <taxon>Acariformes</taxon>
        <taxon>Sarcoptiformes</taxon>
        <taxon>Oribatida</taxon>
        <taxon>Brachypylina</taxon>
        <taxon>Oppioidea</taxon>
        <taxon>Oppiidae</taxon>
        <taxon>Medioppia</taxon>
    </lineage>
</organism>
<dbReference type="InterPro" id="IPR023210">
    <property type="entry name" value="NADP_OxRdtase_dom"/>
</dbReference>
<dbReference type="InterPro" id="IPR018170">
    <property type="entry name" value="Aldo/ket_reductase_CS"/>
</dbReference>
<gene>
    <name evidence="5" type="ORF">OSB1V03_LOCUS22393</name>
</gene>
<dbReference type="InterPro" id="IPR020471">
    <property type="entry name" value="AKR"/>
</dbReference>
<dbReference type="SUPFAM" id="SSF51430">
    <property type="entry name" value="NAD(P)-linked oxidoreductase"/>
    <property type="match status" value="1"/>
</dbReference>
<feature type="non-terminal residue" evidence="5">
    <location>
        <position position="132"/>
    </location>
</feature>
<name>A0A7R9QLP9_9ACAR</name>
<evidence type="ECO:0000313" key="5">
    <source>
        <dbReference type="EMBL" id="CAD7649466.1"/>
    </source>
</evidence>
<feature type="domain" description="NADP-dependent oxidoreductase" evidence="4">
    <location>
        <begin position="7"/>
        <end position="121"/>
    </location>
</feature>
<evidence type="ECO:0000313" key="6">
    <source>
        <dbReference type="Proteomes" id="UP000759131"/>
    </source>
</evidence>
<keyword evidence="2" id="KW-0521">NADP</keyword>
<evidence type="ECO:0000256" key="1">
    <source>
        <dbReference type="ARBA" id="ARBA00007905"/>
    </source>
</evidence>
<dbReference type="Gene3D" id="3.20.20.100">
    <property type="entry name" value="NADP-dependent oxidoreductase domain"/>
    <property type="match status" value="1"/>
</dbReference>
<dbReference type="PROSITE" id="PS00063">
    <property type="entry name" value="ALDOKETO_REDUCTASE_3"/>
    <property type="match status" value="1"/>
</dbReference>
<accession>A0A7R9QLP9</accession>
<dbReference type="GO" id="GO:0016616">
    <property type="term" value="F:oxidoreductase activity, acting on the CH-OH group of donors, NAD or NADP as acceptor"/>
    <property type="evidence" value="ECO:0007669"/>
    <property type="project" value="UniProtKB-ARBA"/>
</dbReference>
<evidence type="ECO:0000256" key="3">
    <source>
        <dbReference type="ARBA" id="ARBA00023002"/>
    </source>
</evidence>
<keyword evidence="6" id="KW-1185">Reference proteome</keyword>